<evidence type="ECO:0000256" key="5">
    <source>
        <dbReference type="ARBA" id="ARBA00022989"/>
    </source>
</evidence>
<feature type="domain" description="Cytochrome C biogenesis protein transmembrane" evidence="8">
    <location>
        <begin position="15"/>
        <end position="217"/>
    </location>
</feature>
<feature type="transmembrane region" description="Helical" evidence="7">
    <location>
        <begin position="88"/>
        <end position="109"/>
    </location>
</feature>
<feature type="transmembrane region" description="Helical" evidence="7">
    <location>
        <begin position="159"/>
        <end position="187"/>
    </location>
</feature>
<feature type="transmembrane region" description="Helical" evidence="7">
    <location>
        <begin position="121"/>
        <end position="147"/>
    </location>
</feature>
<dbReference type="InterPro" id="IPR003834">
    <property type="entry name" value="Cyt_c_assmbl_TM_dom"/>
</dbReference>
<feature type="transmembrane region" description="Helical" evidence="7">
    <location>
        <begin position="199"/>
        <end position="216"/>
    </location>
</feature>
<feature type="transmembrane region" description="Helical" evidence="7">
    <location>
        <begin position="20"/>
        <end position="42"/>
    </location>
</feature>
<keyword evidence="5 7" id="KW-1133">Transmembrane helix</keyword>
<evidence type="ECO:0000256" key="1">
    <source>
        <dbReference type="ARBA" id="ARBA00004141"/>
    </source>
</evidence>
<keyword evidence="10" id="KW-1185">Reference proteome</keyword>
<dbReference type="InterPro" id="IPR051790">
    <property type="entry name" value="Cytochrome_c-biogenesis_DsbD"/>
</dbReference>
<feature type="transmembrane region" description="Helical" evidence="7">
    <location>
        <begin position="54"/>
        <end position="76"/>
    </location>
</feature>
<evidence type="ECO:0000256" key="4">
    <source>
        <dbReference type="ARBA" id="ARBA00022748"/>
    </source>
</evidence>
<evidence type="ECO:0000256" key="7">
    <source>
        <dbReference type="SAM" id="Phobius"/>
    </source>
</evidence>
<dbReference type="Proteomes" id="UP001620597">
    <property type="component" value="Unassembled WGS sequence"/>
</dbReference>
<dbReference type="RefSeq" id="WP_416207548.1">
    <property type="nucleotide sequence ID" value="NZ_JBBKTX010000043.1"/>
</dbReference>
<comment type="caution">
    <text evidence="9">The sequence shown here is derived from an EMBL/GenBank/DDBJ whole genome shotgun (WGS) entry which is preliminary data.</text>
</comment>
<evidence type="ECO:0000313" key="9">
    <source>
        <dbReference type="EMBL" id="MFK4754763.1"/>
    </source>
</evidence>
<dbReference type="PANTHER" id="PTHR31272">
    <property type="entry name" value="CYTOCHROME C-TYPE BIOGENESIS PROTEIN HI_1454-RELATED"/>
    <property type="match status" value="1"/>
</dbReference>
<keyword evidence="6 7" id="KW-0472">Membrane</keyword>
<evidence type="ECO:0000313" key="10">
    <source>
        <dbReference type="Proteomes" id="UP001620597"/>
    </source>
</evidence>
<evidence type="ECO:0000256" key="6">
    <source>
        <dbReference type="ARBA" id="ARBA00023136"/>
    </source>
</evidence>
<protein>
    <submittedName>
        <fullName evidence="9">Cytochrome c biogenesis protein CcdA</fullName>
    </submittedName>
</protein>
<accession>A0ABW8NP87</accession>
<organism evidence="9 10">
    <name type="scientific">Oceanobacter antarcticus</name>
    <dbReference type="NCBI Taxonomy" id="3133425"/>
    <lineage>
        <taxon>Bacteria</taxon>
        <taxon>Pseudomonadati</taxon>
        <taxon>Pseudomonadota</taxon>
        <taxon>Gammaproteobacteria</taxon>
        <taxon>Oceanospirillales</taxon>
        <taxon>Oceanospirillaceae</taxon>
        <taxon>Oceanobacter</taxon>
    </lineage>
</organism>
<gene>
    <name evidence="9" type="ORF">WG929_20380</name>
</gene>
<evidence type="ECO:0000256" key="2">
    <source>
        <dbReference type="ARBA" id="ARBA00006143"/>
    </source>
</evidence>
<evidence type="ECO:0000256" key="3">
    <source>
        <dbReference type="ARBA" id="ARBA00022692"/>
    </source>
</evidence>
<proteinExistence type="inferred from homology"/>
<evidence type="ECO:0000259" key="8">
    <source>
        <dbReference type="Pfam" id="PF02683"/>
    </source>
</evidence>
<dbReference type="PANTHER" id="PTHR31272:SF9">
    <property type="entry name" value="BLL1027 PROTEIN"/>
    <property type="match status" value="1"/>
</dbReference>
<keyword evidence="4" id="KW-0201">Cytochrome c-type biogenesis</keyword>
<dbReference type="EMBL" id="JBBKTX010000043">
    <property type="protein sequence ID" value="MFK4754763.1"/>
    <property type="molecule type" value="Genomic_DNA"/>
</dbReference>
<name>A0ABW8NP87_9GAMM</name>
<reference evidence="9 10" key="1">
    <citation type="submission" date="2024-03" db="EMBL/GenBank/DDBJ databases">
        <title>High-quality draft genome sequence of Oceanobacter sp. wDCs-4.</title>
        <authorList>
            <person name="Dong C."/>
        </authorList>
    </citation>
    <scope>NUCLEOTIDE SEQUENCE [LARGE SCALE GENOMIC DNA]</scope>
    <source>
        <strain evidence="10">wDCs-4</strain>
    </source>
</reference>
<sequence>METATWMQMGGVAGLGASLLAGLLFSFTPVAFASIPVVLAYVTRARAFREALSYGLAFAAGLILTHVVLGVGAALGGAWAQSLLSRQWGVLLGPLLILLGLLWTGWLRTPLPWLPLRGKRAATLWGAFLLGMPFTVGICPVCSPGLWVGLGVSASIGSVVYGGLLMLAFALGRVIPLAVGAVSIGWLENMQTLGHWRQGFEIVGGITLMLVGVYLLNEYYFWF</sequence>
<dbReference type="Pfam" id="PF02683">
    <property type="entry name" value="DsbD_TM"/>
    <property type="match status" value="1"/>
</dbReference>
<comment type="similarity">
    <text evidence="2">Belongs to the DsbD family.</text>
</comment>
<keyword evidence="3 7" id="KW-0812">Transmembrane</keyword>
<comment type="subcellular location">
    <subcellularLocation>
        <location evidence="1">Membrane</location>
        <topology evidence="1">Multi-pass membrane protein</topology>
    </subcellularLocation>
</comment>